<accession>A0ABW0NHA7</accession>
<gene>
    <name evidence="3" type="ORF">ACFPOE_19210</name>
</gene>
<feature type="signal peptide" evidence="1">
    <location>
        <begin position="1"/>
        <end position="21"/>
    </location>
</feature>
<evidence type="ECO:0000259" key="2">
    <source>
        <dbReference type="Pfam" id="PF00149"/>
    </source>
</evidence>
<dbReference type="Gene3D" id="3.60.21.10">
    <property type="match status" value="1"/>
</dbReference>
<protein>
    <submittedName>
        <fullName evidence="3">Metallophosphoesterase family protein</fullName>
        <ecNumber evidence="3">3.1.-.-</ecNumber>
    </submittedName>
</protein>
<dbReference type="PROSITE" id="PS51257">
    <property type="entry name" value="PROKAR_LIPOPROTEIN"/>
    <property type="match status" value="1"/>
</dbReference>
<dbReference type="SUPFAM" id="SSF56300">
    <property type="entry name" value="Metallo-dependent phosphatases"/>
    <property type="match status" value="1"/>
</dbReference>
<dbReference type="Pfam" id="PF00149">
    <property type="entry name" value="Metallophos"/>
    <property type="match status" value="1"/>
</dbReference>
<sequence length="465" mass="48358">MRWIGLFIAAALLAGCAAPPAGPGTAGIEALFTVQGGGGSAQVRVLTRAATCPQIAWQGRAREAMAVRAGPATIAARGGAGQPDTKPAQFDVLVCEAAWPPGVTAARIGAVAVPAPRAQVRRIAVIGDTGCRLKASDGAFQDCNDRDGWPLARVAASAAAMHPDLVVHVGDIHYRESPCPVGNGGCAGSPWGYGHDAWQADFFTPARPLLLQAPWVFVRGNHEMCARAGQGWFRFIDPLPWREQRSCNQPAFDGDADYSAPYAVALTPDEQLLVFDSAAAPFRAPAPGSAAFARYREQMVAVQALAARSAHNVFLSHHPLLAFVPGRAGAPPQPAGNAALQAVAADLYPGRLFPAGVDLSMHGHIHLFESIGLAGGQPVSLVLGNSASANEGAAPFPLPAGLQPYPGVVVRDYAARSEFGFAMLELQGGGSWLLTEYTADGQPVLRCAIGDGRSVCSPAPAEPPR</sequence>
<dbReference type="EMBL" id="JBHSMF010000009">
    <property type="protein sequence ID" value="MFC5499680.1"/>
    <property type="molecule type" value="Genomic_DNA"/>
</dbReference>
<keyword evidence="4" id="KW-1185">Reference proteome</keyword>
<organism evidence="3 4">
    <name type="scientific">Caenimonas terrae</name>
    <dbReference type="NCBI Taxonomy" id="696074"/>
    <lineage>
        <taxon>Bacteria</taxon>
        <taxon>Pseudomonadati</taxon>
        <taxon>Pseudomonadota</taxon>
        <taxon>Betaproteobacteria</taxon>
        <taxon>Burkholderiales</taxon>
        <taxon>Comamonadaceae</taxon>
        <taxon>Caenimonas</taxon>
    </lineage>
</organism>
<keyword evidence="1" id="KW-0732">Signal</keyword>
<proteinExistence type="predicted"/>
<dbReference type="InterPro" id="IPR029052">
    <property type="entry name" value="Metallo-depent_PP-like"/>
</dbReference>
<evidence type="ECO:0000313" key="4">
    <source>
        <dbReference type="Proteomes" id="UP001596037"/>
    </source>
</evidence>
<dbReference type="RefSeq" id="WP_376851892.1">
    <property type="nucleotide sequence ID" value="NZ_JBHSMF010000009.1"/>
</dbReference>
<evidence type="ECO:0000256" key="1">
    <source>
        <dbReference type="SAM" id="SignalP"/>
    </source>
</evidence>
<name>A0ABW0NHA7_9BURK</name>
<dbReference type="EC" id="3.1.-.-" evidence="3"/>
<feature type="chain" id="PRO_5047068244" evidence="1">
    <location>
        <begin position="22"/>
        <end position="465"/>
    </location>
</feature>
<feature type="domain" description="Calcineurin-like phosphoesterase" evidence="2">
    <location>
        <begin position="122"/>
        <end position="366"/>
    </location>
</feature>
<dbReference type="GO" id="GO:0016787">
    <property type="term" value="F:hydrolase activity"/>
    <property type="evidence" value="ECO:0007669"/>
    <property type="project" value="UniProtKB-KW"/>
</dbReference>
<keyword evidence="3" id="KW-0378">Hydrolase</keyword>
<reference evidence="4" key="1">
    <citation type="journal article" date="2019" name="Int. J. Syst. Evol. Microbiol.">
        <title>The Global Catalogue of Microorganisms (GCM) 10K type strain sequencing project: providing services to taxonomists for standard genome sequencing and annotation.</title>
        <authorList>
            <consortium name="The Broad Institute Genomics Platform"/>
            <consortium name="The Broad Institute Genome Sequencing Center for Infectious Disease"/>
            <person name="Wu L."/>
            <person name="Ma J."/>
        </authorList>
    </citation>
    <scope>NUCLEOTIDE SEQUENCE [LARGE SCALE GENOMIC DNA]</scope>
    <source>
        <strain evidence="4">CCUG 57401</strain>
    </source>
</reference>
<dbReference type="Proteomes" id="UP001596037">
    <property type="component" value="Unassembled WGS sequence"/>
</dbReference>
<comment type="caution">
    <text evidence="3">The sequence shown here is derived from an EMBL/GenBank/DDBJ whole genome shotgun (WGS) entry which is preliminary data.</text>
</comment>
<evidence type="ECO:0000313" key="3">
    <source>
        <dbReference type="EMBL" id="MFC5499680.1"/>
    </source>
</evidence>
<dbReference type="InterPro" id="IPR004843">
    <property type="entry name" value="Calcineurin-like_PHP"/>
</dbReference>